<reference evidence="1 2" key="1">
    <citation type="submission" date="2013-03" db="EMBL/GenBank/DDBJ databases">
        <title>Salinisphaera hydrothermalis C41B8 Genome Sequencing.</title>
        <authorList>
            <person name="Li C."/>
            <person name="Lai Q."/>
            <person name="Shao Z."/>
        </authorList>
    </citation>
    <scope>NUCLEOTIDE SEQUENCE [LARGE SCALE GENOMIC DNA]</scope>
    <source>
        <strain evidence="1 2">C41B8</strain>
    </source>
</reference>
<name>A0A084IGN2_SALHC</name>
<sequence>MGALVVPEEDNTLGLAGDGMGLRLQPSQLPLAAAMMQTVSMVVLLRRADCIGGMTKASRPHLAQT</sequence>
<comment type="caution">
    <text evidence="1">The sequence shown here is derived from an EMBL/GenBank/DDBJ whole genome shotgun (WGS) entry which is preliminary data.</text>
</comment>
<accession>A0A084IGN2</accession>
<proteinExistence type="predicted"/>
<evidence type="ECO:0000313" key="2">
    <source>
        <dbReference type="Proteomes" id="UP000028302"/>
    </source>
</evidence>
<protein>
    <submittedName>
        <fullName evidence="1">Uncharacterized protein</fullName>
    </submittedName>
</protein>
<dbReference type="Proteomes" id="UP000028302">
    <property type="component" value="Unassembled WGS sequence"/>
</dbReference>
<dbReference type="AlphaFoldDB" id="A0A084IGN2"/>
<dbReference type="EMBL" id="APNK01000048">
    <property type="protein sequence ID" value="KEZ75866.1"/>
    <property type="molecule type" value="Genomic_DNA"/>
</dbReference>
<dbReference type="STRING" id="1304275.C41B8_17888"/>
<evidence type="ECO:0000313" key="1">
    <source>
        <dbReference type="EMBL" id="KEZ75866.1"/>
    </source>
</evidence>
<keyword evidence="2" id="KW-1185">Reference proteome</keyword>
<gene>
    <name evidence="1" type="ORF">C41B8_17888</name>
</gene>
<organism evidence="1 2">
    <name type="scientific">Salinisphaera hydrothermalis (strain C41B8)</name>
    <dbReference type="NCBI Taxonomy" id="1304275"/>
    <lineage>
        <taxon>Bacteria</taxon>
        <taxon>Pseudomonadati</taxon>
        <taxon>Pseudomonadota</taxon>
        <taxon>Gammaproteobacteria</taxon>
        <taxon>Salinisphaerales</taxon>
        <taxon>Salinisphaeraceae</taxon>
        <taxon>Salinisphaera</taxon>
    </lineage>
</organism>